<evidence type="ECO:0000313" key="1">
    <source>
        <dbReference type="EMBL" id="VDD86036.1"/>
    </source>
</evidence>
<evidence type="ECO:0000313" key="2">
    <source>
        <dbReference type="Proteomes" id="UP000274131"/>
    </source>
</evidence>
<protein>
    <submittedName>
        <fullName evidence="3">MULE domain-containing protein</fullName>
    </submittedName>
</protein>
<dbReference type="EMBL" id="UXUI01007179">
    <property type="protein sequence ID" value="VDD86036.1"/>
    <property type="molecule type" value="Genomic_DNA"/>
</dbReference>
<accession>A0A0N4UVJ8</accession>
<evidence type="ECO:0000313" key="3">
    <source>
        <dbReference type="WBParaSite" id="EVEC_0000147101-mRNA-1"/>
    </source>
</evidence>
<gene>
    <name evidence="1" type="ORF">EVEC_LOCUS1179</name>
</gene>
<organism evidence="3">
    <name type="scientific">Enterobius vermicularis</name>
    <name type="common">Human pinworm</name>
    <dbReference type="NCBI Taxonomy" id="51028"/>
    <lineage>
        <taxon>Eukaryota</taxon>
        <taxon>Metazoa</taxon>
        <taxon>Ecdysozoa</taxon>
        <taxon>Nematoda</taxon>
        <taxon>Chromadorea</taxon>
        <taxon>Rhabditida</taxon>
        <taxon>Spirurina</taxon>
        <taxon>Oxyuridomorpha</taxon>
        <taxon>Oxyuroidea</taxon>
        <taxon>Oxyuridae</taxon>
        <taxon>Enterobius</taxon>
    </lineage>
</organism>
<dbReference type="AlphaFoldDB" id="A0A0N4UVJ8"/>
<reference evidence="1 2" key="2">
    <citation type="submission" date="2018-10" db="EMBL/GenBank/DDBJ databases">
        <authorList>
            <consortium name="Pathogen Informatics"/>
        </authorList>
    </citation>
    <scope>NUCLEOTIDE SEQUENCE [LARGE SCALE GENOMIC DNA]</scope>
</reference>
<keyword evidence="2" id="KW-1185">Reference proteome</keyword>
<name>A0A0N4UVJ8_ENTVE</name>
<sequence length="280" mass="32662">MFWYGDTRASVCSLETLCIRHFGILPDENYCSIKSCLSTTATRRIEELRESVKIFVNKHQCIKVTIDPRWIKVTDEGALDWKKTTSYSFKFLNDPLEAFIFGACNAMYTECKVLWETFDEETREKLRSHKNGVVHFAVRRMLRGRPYSFRKPFQAIACGWPLVALSGLEKDNEVFFYTNWIFIFAVNSQNYHMFELLLTPQLLGLYEFSWGWFSKAIKKTQGLPMNWQWRALLILKQYIQASRKPGLNPAEVEEIETASTEVNEALALLVKKNTKTVHQI</sequence>
<reference evidence="3" key="1">
    <citation type="submission" date="2017-02" db="UniProtKB">
        <authorList>
            <consortium name="WormBaseParasite"/>
        </authorList>
    </citation>
    <scope>IDENTIFICATION</scope>
</reference>
<proteinExistence type="predicted"/>
<dbReference type="Proteomes" id="UP000274131">
    <property type="component" value="Unassembled WGS sequence"/>
</dbReference>
<dbReference type="WBParaSite" id="EVEC_0000147101-mRNA-1">
    <property type="protein sequence ID" value="EVEC_0000147101-mRNA-1"/>
    <property type="gene ID" value="EVEC_0000147101"/>
</dbReference>